<evidence type="ECO:0000313" key="2">
    <source>
        <dbReference type="Proteomes" id="UP000000329"/>
    </source>
</evidence>
<sequence>MRVNVKALKGRFDRGYALDKHSLLSTPRGHDAFGHLQWNTRRSEVGEALYQFKYRSQQHHVVPLAQAVQSHILPLLPDFRLIVPMPASTLRTRQPVVALAHALATLACKPVCRLLSKSVGKYPLKDLSRRADKDAALAGLLKLHRLVAGPGGWNILLLDDLYDSGASLDAATDVLRTYEKIHEIYVATLTWR</sequence>
<protein>
    <submittedName>
        <fullName evidence="1">Amidophosphoribosyltransferase protein</fullName>
    </submittedName>
</protein>
<dbReference type="InterPro" id="IPR000836">
    <property type="entry name" value="PRTase_dom"/>
</dbReference>
<dbReference type="eggNOG" id="COG1040">
    <property type="taxonomic scope" value="Bacteria"/>
</dbReference>
<dbReference type="Gene3D" id="3.40.50.2020">
    <property type="match status" value="1"/>
</dbReference>
<dbReference type="STRING" id="757424.Hsero_4776"/>
<keyword evidence="1" id="KW-0328">Glycosyltransferase</keyword>
<dbReference type="HOGENOM" id="CLU_099407_0_0_4"/>
<proteinExistence type="predicted"/>
<dbReference type="SUPFAM" id="SSF53271">
    <property type="entry name" value="PRTase-like"/>
    <property type="match status" value="1"/>
</dbReference>
<dbReference type="AlphaFoldDB" id="D8IZ33"/>
<keyword evidence="2" id="KW-1185">Reference proteome</keyword>
<dbReference type="InterPro" id="IPR029057">
    <property type="entry name" value="PRTase-like"/>
</dbReference>
<organism evidence="1 2">
    <name type="scientific">Herbaspirillum seropedicae (strain SmR1)</name>
    <dbReference type="NCBI Taxonomy" id="757424"/>
    <lineage>
        <taxon>Bacteria</taxon>
        <taxon>Pseudomonadati</taxon>
        <taxon>Pseudomonadota</taxon>
        <taxon>Betaproteobacteria</taxon>
        <taxon>Burkholderiales</taxon>
        <taxon>Oxalobacteraceae</taxon>
        <taxon>Herbaspirillum</taxon>
    </lineage>
</organism>
<dbReference type="KEGG" id="hse:Hsero_4776"/>
<dbReference type="Proteomes" id="UP000000329">
    <property type="component" value="Chromosome"/>
</dbReference>
<name>D8IZ33_HERSS</name>
<dbReference type="GO" id="GO:0016757">
    <property type="term" value="F:glycosyltransferase activity"/>
    <property type="evidence" value="ECO:0007669"/>
    <property type="project" value="UniProtKB-KW"/>
</dbReference>
<keyword evidence="1" id="KW-0808">Transferase</keyword>
<reference evidence="1 2" key="1">
    <citation type="submission" date="2010-04" db="EMBL/GenBank/DDBJ databases">
        <title>The genome of Herbaspirillum seropedicae SmR1, an endophytic, nitrogen-fixing, plant-growth promoting beta-Proteobacteria.</title>
        <authorList>
            <person name="Pedrosa F.O."/>
            <person name="Monteiro R.A."/>
            <person name="Wassem R."/>
            <person name="Cruz L.M."/>
            <person name="Ayub R.A."/>
            <person name="Colauto N.B."/>
            <person name="Fernandez M.A."/>
            <person name="Fungaro M.H.P."/>
            <person name="Grisard E.C."/>
            <person name="Hungria M."/>
            <person name="Madeira H.M.F."/>
            <person name="Nodari R.O."/>
            <person name="Osaku C.A."/>
            <person name="Petzl-Erler M.L."/>
            <person name="Terenzi H."/>
            <person name="Vieira L.G.E."/>
            <person name="Almeida M.I.M."/>
            <person name="Alves L.R."/>
            <person name="Arantes O.M.N."/>
            <person name="Balsanelli E."/>
            <person name="Barcellos F.G."/>
            <person name="Baura V.A."/>
            <person name="Binde D.R."/>
            <person name="Campo R.J."/>
            <person name="Chubatsu L.S."/>
            <person name="Chueire L.M.O."/>
            <person name="Ciferri R.R."/>
            <person name="Correa L.C."/>
            <person name="da Conceicao Silva J.L."/>
            <person name="Dabul A.N.G."/>
            <person name="Dambros B.P."/>
            <person name="Faoro H."/>
            <person name="Favetti A."/>
            <person name="Friedermann G."/>
            <person name="Furlaneto M.C."/>
            <person name="Gasques L.S."/>
            <person name="Gimenes C.C.T."/>
            <person name="Gioppo N.M.R."/>
            <person name="Glienke-Blanco C."/>
            <person name="Godoy L.P."/>
            <person name="Guerra M.P."/>
            <person name="Karp S."/>
            <person name="Kava-Cordeiro V."/>
            <person name="Margarido V.P."/>
            <person name="Mathioni S.M."/>
            <person name="Menck-Soares M.A."/>
            <person name="Murace N.K."/>
            <person name="Nicolas M.F."/>
            <person name="Oliveira C.E.C."/>
            <person name="Pagnan N.A.B."/>
            <person name="Pamphile J.A."/>
            <person name="Patussi E.V."/>
            <person name="Pereira L.F.P."/>
            <person name="Pereira-Ferrari L."/>
            <person name="Pinto F.G.S."/>
            <person name="Precoma C."/>
            <person name="Prioli A.J."/>
            <person name="Prioli S.M.A.P."/>
            <person name="Raittz R.T."/>
            <person name="Ramos H.J.O."/>
            <person name="Ribeiro E.M.S.F."/>
            <person name="Rigo L.U."/>
            <person name="Rocha C.L.M.S.C."/>
            <person name="Rocha S.N."/>
            <person name="Santos K."/>
            <person name="Satori D."/>
            <person name="Silva A.G."/>
            <person name="Simao R.C.G."/>
            <person name="Soares M.A.M."/>
            <person name="Souza E.M."/>
            <person name="Steffens M.B.R."/>
            <person name="Steindel M."/>
            <person name="Tadra-Sfeir M.Z."/>
            <person name="Takahashi E.K."/>
            <person name="Torres R.A."/>
            <person name="Valle J.S."/>
            <person name="Vernal J.I."/>
            <person name="Vilas-Boas L.A."/>
            <person name="Watanabe M.A.E."/>
            <person name="Weiss V.A."/>
            <person name="Yates M.A."/>
            <person name="Souza E.M."/>
        </authorList>
    </citation>
    <scope>NUCLEOTIDE SEQUENCE [LARGE SCALE GENOMIC DNA]</scope>
    <source>
        <strain evidence="1 2">SmR1</strain>
    </source>
</reference>
<dbReference type="CDD" id="cd06223">
    <property type="entry name" value="PRTases_typeI"/>
    <property type="match status" value="1"/>
</dbReference>
<accession>D8IZ33</accession>
<dbReference type="OrthoDB" id="9779910at2"/>
<dbReference type="EMBL" id="CP002039">
    <property type="protein sequence ID" value="ADJ66237.1"/>
    <property type="molecule type" value="Genomic_DNA"/>
</dbReference>
<evidence type="ECO:0000313" key="1">
    <source>
        <dbReference type="EMBL" id="ADJ66237.1"/>
    </source>
</evidence>
<gene>
    <name evidence="1" type="ordered locus">Hsero_4776</name>
</gene>